<accession>A0ABS9W3R4</accession>
<evidence type="ECO:0000313" key="2">
    <source>
        <dbReference type="Proteomes" id="UP001201985"/>
    </source>
</evidence>
<organism evidence="1 2">
    <name type="scientific">Teichococcus vastitatis</name>
    <dbReference type="NCBI Taxonomy" id="2307076"/>
    <lineage>
        <taxon>Bacteria</taxon>
        <taxon>Pseudomonadati</taxon>
        <taxon>Pseudomonadota</taxon>
        <taxon>Alphaproteobacteria</taxon>
        <taxon>Acetobacterales</taxon>
        <taxon>Roseomonadaceae</taxon>
        <taxon>Roseomonas</taxon>
    </lineage>
</organism>
<dbReference type="RefSeq" id="WP_241792736.1">
    <property type="nucleotide sequence ID" value="NZ_JALBUU010000004.1"/>
</dbReference>
<comment type="caution">
    <text evidence="1">The sequence shown here is derived from an EMBL/GenBank/DDBJ whole genome shotgun (WGS) entry which is preliminary data.</text>
</comment>
<dbReference type="Proteomes" id="UP001201985">
    <property type="component" value="Unassembled WGS sequence"/>
</dbReference>
<reference evidence="1 2" key="1">
    <citation type="submission" date="2022-03" db="EMBL/GenBank/DDBJ databases">
        <title>Complete genome analysis of Roseomonas KG 17.1 : a prolific producer of plant growth promoters.</title>
        <authorList>
            <person name="Saadouli I."/>
            <person name="Najjari A."/>
            <person name="Mosbah A."/>
            <person name="Ouzari H.I."/>
        </authorList>
    </citation>
    <scope>NUCLEOTIDE SEQUENCE [LARGE SCALE GENOMIC DNA]</scope>
    <source>
        <strain evidence="1 2">KG17-1</strain>
    </source>
</reference>
<name>A0ABS9W3R4_9PROT</name>
<protein>
    <submittedName>
        <fullName evidence="1">Uncharacterized protein</fullName>
    </submittedName>
</protein>
<sequence length="192" mass="20911">MPTLPGQPGVPAATCGPSNNSPACQALRQAAPGGSIPGVVAPRQPGLAQMAALPRPSLGDRAPQRIVPPRIQALLRDRRVDPLTRVYLLDLAGRKQEEWSVQDVQTLSTIIPVLTELNLRMGLIEELYTFLGLDPNNLFEPQLGNGWQSASTALDARRRVGRDERCLKLSAEARFDPAQVMMRELVNCGTEE</sequence>
<keyword evidence="2" id="KW-1185">Reference proteome</keyword>
<evidence type="ECO:0000313" key="1">
    <source>
        <dbReference type="EMBL" id="MCI0753510.1"/>
    </source>
</evidence>
<proteinExistence type="predicted"/>
<dbReference type="EMBL" id="JALBUU010000004">
    <property type="protein sequence ID" value="MCI0753510.1"/>
    <property type="molecule type" value="Genomic_DNA"/>
</dbReference>
<gene>
    <name evidence="1" type="ORF">MON41_07020</name>
</gene>